<name>A0A1Y2HB85_9FUNG</name>
<feature type="region of interest" description="Disordered" evidence="1">
    <location>
        <begin position="962"/>
        <end position="981"/>
    </location>
</feature>
<dbReference type="EMBL" id="MCFL01000064">
    <property type="protein sequence ID" value="ORZ31254.1"/>
    <property type="molecule type" value="Genomic_DNA"/>
</dbReference>
<dbReference type="PANTHER" id="PTHR38795">
    <property type="entry name" value="DUF6604 DOMAIN-CONTAINING PROTEIN"/>
    <property type="match status" value="1"/>
</dbReference>
<dbReference type="OrthoDB" id="5238236at2759"/>
<gene>
    <name evidence="3" type="ORF">BCR44DRAFT_65929</name>
</gene>
<feature type="region of interest" description="Disordered" evidence="1">
    <location>
        <begin position="746"/>
        <end position="765"/>
    </location>
</feature>
<sequence>MASIDSLFTLQDTDRFAQWLGSTAVKAGFAATNFGGHEQPTDLHDDGVKATKAPASRTTMLRTDDFMALAKWIAQAEPPIAVPSSILACASRAVLARRKCANWFLSLTNGSEAPSGGNATAGPASLEHQNSSHLHFISVLESVISILSPLVPSTCKATSRRSSTSSRKRPSTPIHLNSFSPLAPNLNDTNAGATSSDDSDGDDDIDDKDPSPARKTQQQYRMAEDDDDHVDLIFIIHSYYADIQQVRQFVKDTWIQYRDGKIDLSTASLTTTCAVDLVREVQDDLYAALPAMNAQTCFSLLVLVYIQACLLRKEHPYSTDGYVRYNVANEDLTDFLMLRAAHLAMEFASLYNKMPGHVLDLPTFFSNTCAEWGTYDPLVDRSQLSARDKCHEDSALIMSISHFIHGVVVMDELPYPYLDAYTLETGELTVKWPKAGVLCEPINAFVTQVFLDIHHILRDRASNGFDDLKSTAQSIVTSLDAFDRFQYGNSNGVIHKNLVAGMTELRGIIQQAVFDDPFAEIAGQPAQFKLLKSHPWLCGLLQYQLLHVYQGWAISASIHWGSVPNSCHLYEAAKREGYVVDNKCIWPDMEFVMRMHTKEGMFRGKIPTNRIEAFNALQLVRGVPAVQMALATREMVTGRGRFRRKAGQNATMVTNRGDDHRPPEPCPLSMWLHPWFESCTKLRSPFMAQRVESGLLDLARTRHHTHHPHLQALNKYTSNASLASASAVASPLSALPINPHTSQPYYVFDSDDDRPSSAQASPGARSSRKLAPLLLLSTFRDALQREASLLQFDYWAFHLQCVRLHYVLDSALHPFLTDLALDRLHSPPVTIEDIIPNVLHFTSPVMRPCHPKSPEFAYSNQVLRLVFDALAEFVGSEGNTQVEAMRKRAKYVGLRAQVPRKDSRPPERLWHAVIKDAVDDLQQKWDRDVTPMEGLDEKLVEMVKKMESMDLAAIKLTVSATATATATTQRRTPPRAARPIR</sequence>
<evidence type="ECO:0000313" key="3">
    <source>
        <dbReference type="EMBL" id="ORZ31254.1"/>
    </source>
</evidence>
<dbReference type="InterPro" id="IPR046539">
    <property type="entry name" value="DUF6604"/>
</dbReference>
<accession>A0A1Y2HB85</accession>
<dbReference type="PANTHER" id="PTHR38795:SF1">
    <property type="entry name" value="DUF6604 DOMAIN-CONTAINING PROTEIN"/>
    <property type="match status" value="1"/>
</dbReference>
<dbReference type="Proteomes" id="UP000193411">
    <property type="component" value="Unassembled WGS sequence"/>
</dbReference>
<proteinExistence type="predicted"/>
<evidence type="ECO:0000256" key="1">
    <source>
        <dbReference type="SAM" id="MobiDB-lite"/>
    </source>
</evidence>
<organism evidence="3 4">
    <name type="scientific">Catenaria anguillulae PL171</name>
    <dbReference type="NCBI Taxonomy" id="765915"/>
    <lineage>
        <taxon>Eukaryota</taxon>
        <taxon>Fungi</taxon>
        <taxon>Fungi incertae sedis</taxon>
        <taxon>Blastocladiomycota</taxon>
        <taxon>Blastocladiomycetes</taxon>
        <taxon>Blastocladiales</taxon>
        <taxon>Catenariaceae</taxon>
        <taxon>Catenaria</taxon>
    </lineage>
</organism>
<evidence type="ECO:0000259" key="2">
    <source>
        <dbReference type="Pfam" id="PF20253"/>
    </source>
</evidence>
<dbReference type="Pfam" id="PF20253">
    <property type="entry name" value="DUF6604"/>
    <property type="match status" value="1"/>
</dbReference>
<feature type="compositionally biased region" description="Polar residues" evidence="1">
    <location>
        <begin position="174"/>
        <end position="194"/>
    </location>
</feature>
<evidence type="ECO:0000313" key="4">
    <source>
        <dbReference type="Proteomes" id="UP000193411"/>
    </source>
</evidence>
<feature type="region of interest" description="Disordered" evidence="1">
    <location>
        <begin position="156"/>
        <end position="223"/>
    </location>
</feature>
<feature type="compositionally biased region" description="Low complexity" evidence="1">
    <location>
        <begin position="156"/>
        <end position="165"/>
    </location>
</feature>
<reference evidence="3 4" key="1">
    <citation type="submission" date="2016-07" db="EMBL/GenBank/DDBJ databases">
        <title>Pervasive Adenine N6-methylation of Active Genes in Fungi.</title>
        <authorList>
            <consortium name="DOE Joint Genome Institute"/>
            <person name="Mondo S.J."/>
            <person name="Dannebaum R.O."/>
            <person name="Kuo R.C."/>
            <person name="Labutti K."/>
            <person name="Haridas S."/>
            <person name="Kuo A."/>
            <person name="Salamov A."/>
            <person name="Ahrendt S.R."/>
            <person name="Lipzen A."/>
            <person name="Sullivan W."/>
            <person name="Andreopoulos W.B."/>
            <person name="Clum A."/>
            <person name="Lindquist E."/>
            <person name="Daum C."/>
            <person name="Ramamoorthy G.K."/>
            <person name="Gryganskyi A."/>
            <person name="Culley D."/>
            <person name="Magnuson J.K."/>
            <person name="James T.Y."/>
            <person name="O'Malley M.A."/>
            <person name="Stajich J.E."/>
            <person name="Spatafora J.W."/>
            <person name="Visel A."/>
            <person name="Grigoriev I.V."/>
        </authorList>
    </citation>
    <scope>NUCLEOTIDE SEQUENCE [LARGE SCALE GENOMIC DNA]</scope>
    <source>
        <strain evidence="3 4">PL171</strain>
    </source>
</reference>
<keyword evidence="4" id="KW-1185">Reference proteome</keyword>
<feature type="compositionally biased region" description="Acidic residues" evidence="1">
    <location>
        <begin position="197"/>
        <end position="207"/>
    </location>
</feature>
<comment type="caution">
    <text evidence="3">The sequence shown here is derived from an EMBL/GenBank/DDBJ whole genome shotgun (WGS) entry which is preliminary data.</text>
</comment>
<protein>
    <recommendedName>
        <fullName evidence="2">DUF6604 domain-containing protein</fullName>
    </recommendedName>
</protein>
<dbReference type="AlphaFoldDB" id="A0A1Y2HB85"/>
<feature type="domain" description="DUF6604" evidence="2">
    <location>
        <begin position="11"/>
        <end position="285"/>
    </location>
</feature>